<dbReference type="FunFam" id="3.30.70.270:FF:000020">
    <property type="entry name" value="Transposon Tf2-6 polyprotein-like Protein"/>
    <property type="match status" value="3"/>
</dbReference>
<feature type="domain" description="Integrase catalytic" evidence="20">
    <location>
        <begin position="369"/>
        <end position="529"/>
    </location>
</feature>
<evidence type="ECO:0000256" key="14">
    <source>
        <dbReference type="ARBA" id="ARBA00023125"/>
    </source>
</evidence>
<feature type="domain" description="Integrase catalytic" evidence="20">
    <location>
        <begin position="4445"/>
        <end position="4605"/>
    </location>
</feature>
<proteinExistence type="predicted"/>
<dbReference type="SUPFAM" id="SSF53098">
    <property type="entry name" value="Ribonuclease H-like"/>
    <property type="match status" value="6"/>
</dbReference>
<sequence length="7397" mass="844526">MNHATFGEHVNHVRQVLTVLRRDSLYAAMKKYVFMVPKVLFLGYVVSGEGIQVDESKVAAVRQWPSPTTITEVRSFHGLASFYRRFIPNFSSIMAPVTDCMKGKTFTWTEAAESAFQLVKEKLTTSPILVLPDFSQVFELHTDASKVGIGAVLSQGGRPVAYFSEKLTGPKLRYSTYDVEFYAVVQDVKHWRHYLFHKEFVLFTDHDSLRHIRSQDKVSHKHGRWMSFLEKFTFVVKHKSGMSNRVADALSRRSNLLVSMRVGVPGMDVLMEQLTGIQSGQMSDFLLHEGFLFKGNQLCIPDSSLSLQIIRELHGEGHVGRDRTLQLVQSSYFWPTMRKEVDRYAKRCRICQVSKGTSTNAGLYMPLPVPSQPWVDISMDFVLGLPRTQRGNESIFVVVDRFSKMVHFIPCKKTTNAVNVAQLFFRDVYRLHGLPSSIVSDRDTRFLSHFWRSLWKMVNTQLNFSSAYHPQTDGQTEVVNRSLGNILRCLVGDHVKTWDQKLCQAEFAHNHAINRSTGYSPFQVVYSVQPWGPLDLMSLPVSRVVPKKVQDFVVGLHDVHRAVHDNLVRANSKDKQDADKKRRQVDFEVGEFVWAVLTKDRFSVGEYNKLSAKKIGPVEIVEKINSNAYRLQLPSHIRCSDVFNVKHLLPYYGDSSDDDHGAHSRSNFVYPGGDDAGPSVEDRALAFLEAHDRLVSEPNSWFKMPPRRNRTPANVHEQELEERIMARMEERMDQMVDQLTNRMVELMNRGGQRSRTHSQVEDGEFGNPFGGSDGSYSEDDLERRPRRDHRGDNRRWEAGMRIDILEFDGVSLNPEGFIDWLATVEEVFEFKEVPENKRVLGKSKVVTWRKMKKCLRSNFLPHNFQRLMYQRLQNLKQGAKLVDDYTTEFYQLIARNDIQETEEQLVARYIGGLRVQIMDSVNMFDPISISEAHQRALAFEKQSRRVGGSSSTANIGGSPGMGGMVPRVVPNQQRPTSNSVGPNPRTTVSSSLKCFSCGETGHRQSECKKVGKRHLFAEQDDWQNDDAGENYEDPPVYDEEHQCEEEVVTGDVGVNLVVRRSCFTPKVVGDDWLKHNIFQSTCTILGKVCTFVIDSGSCDNLISEEAVQKLALKTENHPKPYKLQWLKKGGEVTVSKRALVHFSVGTTYKDDVWCDVVAMDACHLLLGRPWEYDRNIDHNGRTNTYSFLFGGVKITLVPSKPNEPVSRTSGTLLTLNQFEDELEAEGEIFVLLGKEVAMEVEIPEAMVPLLKEFADVFPNELPDGLPPLHDIQRHIDLQPGAQLPNRPHYRMSPSEHEELRRQVEDLISKGHVRESMSPCAVPALLTPKKDGTWRMCVDSRAINKITVRYRFPIPRLDDLLDQISGASIFTKLDLKSGYYQIRFRPGDEWKTAFKTREGFATFGEHVNHVRQVLTVLRRDSLYAAMKKYVFMVPKVLFLGYVVSGEGIQVDESKVAAVRQWPSPTTITEVRSFHGLASFYRRFIPNFSSIMAPVTDCMKGKTFTWTEAAESAFQLVKEKLTTSPILVLPDFSQVFELHTDASKVGIGAVLSQGGRPVAYFSEKLTGPKLRYSTYDVEFYAVVQAVKHWRHYLFHKEFVLFTDHDSLRHIRSQDKVSHKHGRWMSFLEKFTFVVKHKSGMSNRVADALSRRSNLLVSMRVGVPGMDVLMEQLTGIQSGQMSDFLLHEGHVGRNRTLQLVQSSYFWPTMRKEVDRYAKRCRICQVSKGTSTNAGLYMPLPVPSQPWVDINMDFVLGLPRTQRGNESIFVVVDRFSKMVHFIPCKKTTNAVNVAQLFFRDVYRLHGLPSSIVSDRDTRFLSHFWRSLWKMVNTELNFSIAYHPQTDGQTEVVNRSLGNILRCLVGDHVKTWDQKLCQAEFAHNHAINRSTGYSPFQVVYSVQPWGPLDLMSLPVSRVVPKKVQDFVGGLHDVHRAVHDNLVRANSKYKQDADKKHRQVDFEVGEFVWAVLTKDRFSVGEYNKLSAKKIGPVEIVEKINSNAYRLQLPSHIRCSDVFNVKHLLPYYGDSSDDDHGAHSRSNFVYPGGDDAGPSVEDRALAFLEAQDRLVSEPNSWFKMPPRRNRTPANVHEQELEERIMARMEERMDQMVDQLTNRMVELMNRGGQRSRTHSQVEDGEFVNPFGGSDGSYSEDDLERRPRRDHRGDNRRWEAGMRIDILEFDGVSLNPEGFIDWLATVEEVFEFKEVPENKRVLGKSKVVTWRKMKKCLRSNFLPHNFQRLMYQRLQNLKQGAKLVDDYTTEFYQLIARNDIQETEEQLVARYIGGLRVQIMDSVNMFDPISISEAHQRALAFEKQSRRVGGSSSTANIGGSPGMGGMVPRVVPNQQRPTSNSVGPNPRTTVSSSLKCFSCGETGHRQSECKKVGKRHLFAEQDDWQNDDAGENYEDPPVYDEEHQCEEEVVTGDVGVNLVVRRSCFTPKVVGDDWLKHNIFQSTCTILGKVCTFVIDSGSCDNLISEEAVQKLALKTENHPKPYKLQWLKKGGEVTVSKRALVHFSVGTTYKDDVWCDVVAMDACHLLLGRPWEYDRNIDHNGRTNTYSFLFGGVKITLVPSKPNEPVSRTSGTLLTLNQFEDELEAEGEIFVLLGKEVAMEVEIPEAMVPLLKEFADVFPNELPDGLPPLHDIQHHIDLQPGAQLPNRPHYRMSPSEHEELRRQVEDLISKGHVRESMSPCAVPALLTPKKDGTWRMCVDSRAINKITVRYRFPIPRLDDLLDQISGASIFTKLDLKSGYYQIRFRPGDEWKTAFKTREGFATFGEHVNHVRQVLTVLRRDSLYAAMKKYVFMVPKVLFLGYVVSGEGIQVDESKVAAVRQWPSPTTITEVRSFHGLASFYRRFIPNFSSIMAPVTDCMKGKTFTWTEAAESAFQLVKEKLTTSPILVLPDFSQVFELHTDASKVGIGAVLSQGGRPVAYFSEKLTGPKLRYSTYDVEFYAVVQAVKHWRHYLFHKEFVLFTDHDSLRHIRSQDKVSHKHGRWMSFLEKFTFVVKHKSGMSNRVADALSRRSNLLVSMRVGVPGMDVLMEQLTGIQSGQMSDFLLHEGHVGRNRTLQLVQSSYFWPTMRKEVDRYAKRCRICQVSKGTSTNAGLYMPLPVPSQPWVDINMDFVLGLPRTQRGNESIFVVVDRFSKMVHFIPCKKTTNAVNVAQLFFRDVYRLHGLPSSIVSDRDTRFLSHFWRSLWKMVNTQLNFSIAYHPQTDGQTEVVNRSLGNILRCLVGDHVKTWDQKLCQAEFAHNHAINRSTGYSPFQVVYSVQPWGPLDLMSLPVSRVVPKKVQDFVGGLHDVHRAVHDNLVRANSKYKQDADKKRRQVDFEVGEFVWAVLTKDRFSVGEYNKLSAKKIGPVEIVEKINSNAYRLQLPSHIRCSDVFNVKHLLPYYGDSSDDDHGAHSRSNFVYPGGDDAGPSVEDRALAFLEAQDRLVSESNSWFKMPPRRNRTPANVHEQELEDRIMARMEERMDQMVDQLTDRMVELMNRGGQRSRTHSQVEDGEFGNPFGGSDGSYSEDDLERRPRRDHRGDNKRWEAGMRIDIPEFDGGFIDWLATVEEVFEFKEVPKNKRVSLIATRLRGRASAWWQQLKLTRDRLGKSKVVTWRKMKKCLRSNFLPHNFQRLMYQRLQNLKQGAKSVDDYTNEFYQLIARNDIQETEEQLVARYIGGLRVQIMDSVNMFDPRTNGRWLLRKRHLFAEKDDWKNDDAGESYEDPPVYDEEHQCEEEVVTGDVGVNLVVRRSCFTPKVVGDDWLKHNIFQSTCTILGKVCTFVIDSGSCDNLISEEAVQKLALKTENHPKPYKLQWLKKGGEVTVSKRALVHFSVGTTYKDDVWCDVVAMDACHLLLGRPWEYDRNIDHNGRTNTYSFLFGGVKITLVPSKPNEQVSRTSGTLLTVNQFEDELEEEGEIFVLLGKEVAMEVEIPEAMVPLLKEFADVFPNELPDGFPPLCDIQHHIDLQPGAKLPNRPHYRMSAGEHEELRQRVEDLISKGHVRESMSPCAVPALLTPKKDGTWRMCVDSRAINKITVRYRFPIPRLDDLLDQISGASIFTKLDLKSGYYQIRLRPGDEWKTAFKTREGFATFGEHVNHVRQVLTALRRDSLYASIKKCVFMVPKVLFLGYVVSEEGIQVDESKVAPVRQWPSPTTITEVRSFHGLASFYRRFIPNFSSIMAPVTDCMKGKTFTWTEAAESAFQLVKEKVTTSPILVLPDFSQVFELHTDASKVGIGAVLSQGGRPVAYFSEKLTGPKLRYSTYDVEFYAVVQAVKHWRHYLFHKEFVLFTDHDSLRHIRSQDKVSHKHGRWMSFLEKFTFVVKHKSGMSNRVADALSRRSNLLVSMRVGVPGMDVLMEQLTGIQSGQMSDFLLHEGFLFKGNQLCIPDSSLRLQIIRELHGEGHVGRDRTLQLVQSSYFWRTMRKEVDRYVKRCRICQVSKGTSTNAGLYMPLPVPSQPWVDISMDFVLGLPRTQRGNDSIFVVVDRFSKMVHFIPCKKTTDAVNVAQLFFRDVYRLHGLPSSIVSDRDTRFLSHFWRSLWKMVNTQLNFSSAYHPQTDGLTEVVNRSLGNILRCLVGDHVKTWDQKLCQAEFAHNHAINRSIGYSPFQVVYSVQPRGPFDLMSLPVSRVVPKKVQDFVGGLHDVHRAVHDNLVRANSKYKQDADKKRRQVDFEVGDFVWAVLTKDRFSVGEYNKLSAKKIGPVEIVEKINSNAYRLQLPSHICCSDVFNVKHLLPYYGDSSDDDHGAHSRSNFVYPGGDDAGPSVEDRALAFLEAHDRVHSWLSLCCFFALHQLVSEPNFWFKMPPRRNRTPANVHEQELEERIMARMEEMMDQMVDQLTDRMVELMNRGGQRSRTHSQVEDGEFGNPFGGSDGSYSEDDLERRPRRDHRGDNRRWEAGMRIDIPEFDGVSVNPEGFIDWLATIEEVFEFKEVPENKRVSLIATRLRGRAFAWWQQLKLTRDRLGKSKVVTWRKMKKLMYQRLQNLKQGAKSVDDYTTEFYQLIARNDIQETEEQLVARYIGGLRVQIMDSVNMFDPVSISEAHQRALAFEKQSHRVGGSSSTAIIGGSPGTGGMVPRVVPNQQRPTSNSVGANPRTTVSSSLKCFKCKKVGKRHLFAEQDDWQNDDAGENYEDPPVYDEEHQCEEEVVTGDVGVNLVVRWSCFTPKVVGDDWLKHNIFQSTCTILGKVCTSVIESGSCDNLISEEAVQKLALKIENHPKPYKLQWLKKGGEVTVSKRALVHFSVYTTYKDDVWCDVVDMDACHLLLGRPWEYDRNIDHNGRTNTYSFLFGGVKITLVPSKPNEPVSRTSGTLLTVNQFEDELEAEGEIFVLLGKEVAMEVEIPEAMVPLLKEFADVFPNELPDGLPPLRDIQHHIDLQPGAQLPNRPHYRMSPGEHEDRAINKITVRYRFPIPRLDDLLDQISGASIFTKLDLKSGYYQIRLRPGDEWKTAFKTREGLYEWLVMPFGYVVSGEGIQVDESKVAAVRQWPSPTTITEVRSFHGLASIYRRFIPNFSSIMAPVTDCMKGKTFTWTEAAESAFQLVKEKLTKSLILVLPDFSQVFELHTDASKVGIGAVLSQGGRPVAYFSEKLTGPKLRYSTYDVEFYAVVQAVKHWRHYLFHKEFVLFTDHDSLRHIRSQDKVSHTHGRWMSFLEKFTFVVKHKSEMSNRVADALSRRSNLLVSMRVGVPGMDVLMEQLTGIQSGQMSDFLLHEGFLFKGNQLCIPDSSLRLQIIRELHGEEHVGRDCTLQLVQSSYFWPTMRKEVDRYVKRCRICQVSKGTSTNAGLYMPLPVPSQPWVDISMDFVLGLPHTQRGNDSIFVVVDRFSKMVHFIPCKKTTDAVNVAQLFFRDVYRLHGLPSSIVSDRDTRFLSHFWRSLWKMVNTQLNFSSAYHPQTDGQTEVVNWFPLVVPKKVQDFVGGLHDVHRVVHDNLVRANSKYKQDADKKRRQVDFEVGDFVWAVLTKDRFSVGEYNKLSAKKIGPVEIVEKINSNAYRLQLPSHIRCSDVFNVKHLLPYYGDSSDDDHGAHSRSNFVYPGGDDAGPSVEDWALAFLEAHDRLVSEPNSWFKMPPRRNRTPANVHEQELQERIMARMEERMDQMVDQLTDRMVELMNRGGQRSRTHSQVDDGEFGNPFGGSDGSYSEDDLERRPRHDHRGDNKRWEAGMRIDIPEFDGVSLNPEGFIDWLATVEEVFEFKEVPEKKRVSLIATRLCGRASAWWQQLKLTRDRLGKSKGAKSVDDYTTEFYQLIARNDIQETEEQLVARYIGGLRVQIMDYVNMFDPVSISEAHQRALAFEKQSRRVGGSSSTANIGGSPGTCFSCGETGHRQSECKKVGKRHLFAEQDDWQNDDAGENYEDPPVYDEEHQCEEEVVTGDVGVNLVVRRSCFTPKVVGDDWLKHNIFQSTCTILGKVCTFVIDSGSCDNLISEEAVQKLALKTENHPKPYKLQWLKKGGEVTVSKRALVHFSVGTTYKDDVWCDVVAMDACHLLLGRPWEYDRNIDHNGWTYTYSFLFGGVKITLVPSKPNEPVSRTSGTLLTLNQFEDELEAEGEIFLLLGKEVAMEVEIPEAMVPLLKEFADVFPNELPDGLPPLRDIQHHIDLQPGAKLPNRPHYRMSHVRESMSPCAVPALLTPKKDGTWRMCVDSRAINKITVRYRFPIPRLGDLLDQISGASIFTKLDLKSGYYQIRLRPGDEWKTAFKTCEGFATFGEHVNHVRQVLTVLRRDSLYAAMKKCVFMVPKVLFLGYVVSGEGIQVDESKVAAVRQWPSPTTITEVRSFHAHASFYRRFIPNFSSIMAPVTDCMKGKTFTWTEAAESAFQLVKEKLTTSPILVLPDFSQVFELHTDASKVGIGAVLSQGGRPVAYFSEKLTGPKLRYTTYDVEFYAVVQAVKHWRHYLFHKEFVLFTDHDSLRHIRSQDKVSHKHGRWMSFLEKFTFVVKHKSGMSNRVADALSRRSNLLVSMRVGVPGMDVLMEQLTGIQSGQMSDFLLHEGFLSKGNQLCIPDSSLRLQIIRELHGEGHVGRDRTLQLVQSSYFWPTMRKEVDRYAKRCRICQVSKGTSTNAGLYMPLPVPSQPWVDISMDFVLGLPRTQRGNDSIFVVVDRFSKMVHFIPCKKTTDAVSVAQLFFRDVYRLHGLPSSIVSDRDTRFLSHFWRSLWKMVNTQLNFSNAYHPQTDGQTEVVNRSLGNILRCLVGDHVKTWDQKLCQAEFAHNHAINRSIGYSPFQVVYSVQPRGPFDLMSLPVSRVVPKKVQDFVGGLHDVHRAVHDNLVRANSKYKQDADKKRRQVDFEVGDFVWAVLTKDRFSVGEYNKLSAKKIGPVEIVEKINSNAYRLQLPSHICCSDVFNVKHLLPYYGDSSDDDHGAHSRSNFVYPGGDDAGPSVEDWALAFLEAHDRVTKSASRKWP</sequence>
<dbReference type="SMART" id="SM00343">
    <property type="entry name" value="ZnF_C2HC"/>
    <property type="match status" value="3"/>
</dbReference>
<reference evidence="21 22" key="1">
    <citation type="journal article" date="2017" name="Nat. Commun.">
        <title>Genome assembly with in vitro proximity ligation data and whole-genome triplication in lettuce.</title>
        <authorList>
            <person name="Reyes-Chin-Wo S."/>
            <person name="Wang Z."/>
            <person name="Yang X."/>
            <person name="Kozik A."/>
            <person name="Arikit S."/>
            <person name="Song C."/>
            <person name="Xia L."/>
            <person name="Froenicke L."/>
            <person name="Lavelle D.O."/>
            <person name="Truco M.J."/>
            <person name="Xia R."/>
            <person name="Zhu S."/>
            <person name="Xu C."/>
            <person name="Xu H."/>
            <person name="Xu X."/>
            <person name="Cox K."/>
            <person name="Korf I."/>
            <person name="Meyers B.C."/>
            <person name="Michelmore R.W."/>
        </authorList>
    </citation>
    <scope>NUCLEOTIDE SEQUENCE [LARGE SCALE GENOMIC DNA]</scope>
    <source>
        <strain evidence="22">cv. Salinas</strain>
        <tissue evidence="21">Seedlings</tissue>
    </source>
</reference>
<evidence type="ECO:0000256" key="17">
    <source>
        <dbReference type="SAM" id="Coils"/>
    </source>
</evidence>
<keyword evidence="8" id="KW-0255">Endonuclease</keyword>
<feature type="coiled-coil region" evidence="17">
    <location>
        <begin position="2087"/>
        <end position="2118"/>
    </location>
</feature>
<dbReference type="InterPro" id="IPR000477">
    <property type="entry name" value="RT_dom"/>
</dbReference>
<dbReference type="InterPro" id="IPR012337">
    <property type="entry name" value="RNaseH-like_sf"/>
</dbReference>
<evidence type="ECO:0000256" key="18">
    <source>
        <dbReference type="SAM" id="MobiDB-lite"/>
    </source>
</evidence>
<dbReference type="CDD" id="cd01647">
    <property type="entry name" value="RT_LTR"/>
    <property type="match status" value="5"/>
</dbReference>
<dbReference type="GO" id="GO:0004190">
    <property type="term" value="F:aspartic-type endopeptidase activity"/>
    <property type="evidence" value="ECO:0007669"/>
    <property type="project" value="UniProtKB-KW"/>
</dbReference>
<dbReference type="Gene3D" id="1.10.340.70">
    <property type="match status" value="6"/>
</dbReference>
<organism evidence="21 22">
    <name type="scientific">Lactuca sativa</name>
    <name type="common">Garden lettuce</name>
    <dbReference type="NCBI Taxonomy" id="4236"/>
    <lineage>
        <taxon>Eukaryota</taxon>
        <taxon>Viridiplantae</taxon>
        <taxon>Streptophyta</taxon>
        <taxon>Embryophyta</taxon>
        <taxon>Tracheophyta</taxon>
        <taxon>Spermatophyta</taxon>
        <taxon>Magnoliopsida</taxon>
        <taxon>eudicotyledons</taxon>
        <taxon>Gunneridae</taxon>
        <taxon>Pentapetalae</taxon>
        <taxon>asterids</taxon>
        <taxon>campanulids</taxon>
        <taxon>Asterales</taxon>
        <taxon>Asteraceae</taxon>
        <taxon>Cichorioideae</taxon>
        <taxon>Cichorieae</taxon>
        <taxon>Lactucinae</taxon>
        <taxon>Lactuca</taxon>
    </lineage>
</organism>
<feature type="compositionally biased region" description="Polar residues" evidence="18">
    <location>
        <begin position="2339"/>
        <end position="2357"/>
    </location>
</feature>
<evidence type="ECO:0000256" key="5">
    <source>
        <dbReference type="ARBA" id="ARBA00022722"/>
    </source>
</evidence>
<dbReference type="EC" id="2.7.7.49" evidence="1"/>
<dbReference type="GO" id="GO:0006310">
    <property type="term" value="P:DNA recombination"/>
    <property type="evidence" value="ECO:0007669"/>
    <property type="project" value="UniProtKB-KW"/>
</dbReference>
<evidence type="ECO:0000256" key="2">
    <source>
        <dbReference type="ARBA" id="ARBA00022670"/>
    </source>
</evidence>
<dbReference type="GO" id="GO:0008270">
    <property type="term" value="F:zinc ion binding"/>
    <property type="evidence" value="ECO:0007669"/>
    <property type="project" value="UniProtKB-KW"/>
</dbReference>
<dbReference type="Pfam" id="PF03732">
    <property type="entry name" value="Retrotrans_gag"/>
    <property type="match status" value="4"/>
</dbReference>
<dbReference type="InterPro" id="IPR043128">
    <property type="entry name" value="Rev_trsase/Diguanyl_cyclase"/>
</dbReference>
<dbReference type="InterPro" id="IPR001878">
    <property type="entry name" value="Znf_CCHC"/>
</dbReference>
<evidence type="ECO:0000313" key="21">
    <source>
        <dbReference type="EMBL" id="KAJ0217613.1"/>
    </source>
</evidence>
<accession>A0A9R1W838</accession>
<dbReference type="CDD" id="cd00303">
    <property type="entry name" value="retropepsin_like"/>
    <property type="match status" value="5"/>
</dbReference>
<evidence type="ECO:0000256" key="7">
    <source>
        <dbReference type="ARBA" id="ARBA00022750"/>
    </source>
</evidence>
<dbReference type="Pfam" id="PF17921">
    <property type="entry name" value="Integrase_H2C2"/>
    <property type="match status" value="6"/>
</dbReference>
<dbReference type="FunFam" id="1.10.340.70:FF:000001">
    <property type="entry name" value="Retrovirus-related Pol polyprotein from transposon gypsy-like Protein"/>
    <property type="match status" value="3"/>
</dbReference>
<feature type="domain" description="CCHC-type" evidence="19">
    <location>
        <begin position="6310"/>
        <end position="6325"/>
    </location>
</feature>
<feature type="compositionally biased region" description="Basic and acidic residues" evidence="18">
    <location>
        <begin position="781"/>
        <end position="791"/>
    </location>
</feature>
<dbReference type="Pfam" id="PF00078">
    <property type="entry name" value="RVT_1"/>
    <property type="match status" value="5"/>
</dbReference>
<name>A0A9R1W838_LACSA</name>
<keyword evidence="11" id="KW-0229">DNA integration</keyword>
<feature type="domain" description="Integrase catalytic" evidence="20">
    <location>
        <begin position="7063"/>
        <end position="7223"/>
    </location>
</feature>
<feature type="domain" description="CCHC-type" evidence="19">
    <location>
        <begin position="993"/>
        <end position="1009"/>
    </location>
</feature>
<dbReference type="GO" id="GO:0003677">
    <property type="term" value="F:DNA binding"/>
    <property type="evidence" value="ECO:0007669"/>
    <property type="project" value="UniProtKB-KW"/>
</dbReference>
<gene>
    <name evidence="21" type="ORF">LSAT_V11C300120600</name>
</gene>
<feature type="compositionally biased region" description="Basic and acidic residues" evidence="18">
    <location>
        <begin position="6138"/>
        <end position="6150"/>
    </location>
</feature>
<dbReference type="GO" id="GO:0003887">
    <property type="term" value="F:DNA-directed DNA polymerase activity"/>
    <property type="evidence" value="ECO:0007669"/>
    <property type="project" value="UniProtKB-KW"/>
</dbReference>
<dbReference type="InterPro" id="IPR001584">
    <property type="entry name" value="Integrase_cat-core"/>
</dbReference>
<keyword evidence="10" id="KW-0460">Magnesium</keyword>
<dbReference type="GO" id="GO:0006508">
    <property type="term" value="P:proteolysis"/>
    <property type="evidence" value="ECO:0007669"/>
    <property type="project" value="UniProtKB-KW"/>
</dbReference>
<keyword evidence="2" id="KW-0645">Protease</keyword>
<dbReference type="PROSITE" id="PS50158">
    <property type="entry name" value="ZF_CCHC"/>
    <property type="match status" value="3"/>
</dbReference>
<dbReference type="Pfam" id="PF00098">
    <property type="entry name" value="zf-CCHC"/>
    <property type="match status" value="3"/>
</dbReference>
<evidence type="ECO:0000259" key="19">
    <source>
        <dbReference type="PROSITE" id="PS50158"/>
    </source>
</evidence>
<evidence type="ECO:0000256" key="3">
    <source>
        <dbReference type="ARBA" id="ARBA00022679"/>
    </source>
</evidence>
<keyword evidence="16" id="KW-0863">Zinc-finger</keyword>
<evidence type="ECO:0000256" key="13">
    <source>
        <dbReference type="ARBA" id="ARBA00022932"/>
    </source>
</evidence>
<feature type="region of interest" description="Disordered" evidence="18">
    <location>
        <begin position="6107"/>
        <end position="6150"/>
    </location>
</feature>
<dbReference type="Gene3D" id="3.10.10.10">
    <property type="entry name" value="HIV Type 1 Reverse Transcriptase, subunit A, domain 1"/>
    <property type="match status" value="4"/>
</dbReference>
<evidence type="ECO:0000256" key="4">
    <source>
        <dbReference type="ARBA" id="ARBA00022695"/>
    </source>
</evidence>
<dbReference type="CDD" id="cd09274">
    <property type="entry name" value="RNase_HI_RT_Ty3"/>
    <property type="match status" value="6"/>
</dbReference>
<evidence type="ECO:0000256" key="1">
    <source>
        <dbReference type="ARBA" id="ARBA00012493"/>
    </source>
</evidence>
<feature type="compositionally biased region" description="Basic and acidic residues" evidence="18">
    <location>
        <begin position="3519"/>
        <end position="3530"/>
    </location>
</feature>
<dbReference type="PROSITE" id="PS50994">
    <property type="entry name" value="INTEGRASE"/>
    <property type="match status" value="6"/>
</dbReference>
<feature type="compositionally biased region" description="Basic and acidic residues" evidence="18">
    <location>
        <begin position="4872"/>
        <end position="4882"/>
    </location>
</feature>
<keyword evidence="16" id="KW-0862">Zinc</keyword>
<dbReference type="InterPro" id="IPR056924">
    <property type="entry name" value="SH3_Tf2-1"/>
</dbReference>
<dbReference type="GO" id="GO:0004519">
    <property type="term" value="F:endonuclease activity"/>
    <property type="evidence" value="ECO:0007669"/>
    <property type="project" value="UniProtKB-KW"/>
</dbReference>
<dbReference type="Gene3D" id="3.30.70.270">
    <property type="match status" value="12"/>
</dbReference>
<dbReference type="Gene3D" id="3.30.420.10">
    <property type="entry name" value="Ribonuclease H-like superfamily/Ribonuclease H"/>
    <property type="match status" value="6"/>
</dbReference>
<keyword evidence="6" id="KW-0479">Metal-binding</keyword>
<evidence type="ECO:0000256" key="8">
    <source>
        <dbReference type="ARBA" id="ARBA00022759"/>
    </source>
</evidence>
<feature type="region of interest" description="Disordered" evidence="18">
    <location>
        <begin position="2309"/>
        <end position="2357"/>
    </location>
</feature>
<dbReference type="PANTHER" id="PTHR37984:SF5">
    <property type="entry name" value="PROTEIN NYNRIN-LIKE"/>
    <property type="match status" value="1"/>
</dbReference>
<evidence type="ECO:0000256" key="10">
    <source>
        <dbReference type="ARBA" id="ARBA00022842"/>
    </source>
</evidence>
<dbReference type="SUPFAM" id="SSF56672">
    <property type="entry name" value="DNA/RNA polymerases"/>
    <property type="match status" value="6"/>
</dbReference>
<feature type="region of interest" description="Disordered" evidence="18">
    <location>
        <begin position="2119"/>
        <end position="2160"/>
    </location>
</feature>
<comment type="caution">
    <text evidence="21">The sequence shown here is derived from an EMBL/GenBank/DDBJ whole genome shotgun (WGS) entry which is preliminary data.</text>
</comment>
<keyword evidence="13" id="KW-0239">DNA-directed DNA polymerase</keyword>
<protein>
    <recommendedName>
        <fullName evidence="1">RNA-directed DNA polymerase</fullName>
        <ecNumber evidence="1">2.7.7.49</ecNumber>
    </recommendedName>
</protein>
<keyword evidence="3" id="KW-0808">Transferase</keyword>
<keyword evidence="17" id="KW-0175">Coiled coil</keyword>
<feature type="domain" description="Integrase catalytic" evidence="20">
    <location>
        <begin position="5785"/>
        <end position="5896"/>
    </location>
</feature>
<evidence type="ECO:0000256" key="12">
    <source>
        <dbReference type="ARBA" id="ARBA00022918"/>
    </source>
</evidence>
<feature type="region of interest" description="Disordered" evidence="18">
    <location>
        <begin position="940"/>
        <end position="988"/>
    </location>
</feature>
<dbReference type="GO" id="GO:0015074">
    <property type="term" value="P:DNA integration"/>
    <property type="evidence" value="ECO:0007669"/>
    <property type="project" value="UniProtKB-KW"/>
</dbReference>
<dbReference type="Gene3D" id="2.40.70.10">
    <property type="entry name" value="Acid Proteases"/>
    <property type="match status" value="4"/>
</dbReference>
<dbReference type="InterPro" id="IPR041588">
    <property type="entry name" value="Integrase_H2C2"/>
</dbReference>
<evidence type="ECO:0000256" key="9">
    <source>
        <dbReference type="ARBA" id="ARBA00022801"/>
    </source>
</evidence>
<dbReference type="InterPro" id="IPR036397">
    <property type="entry name" value="RNaseH_sf"/>
</dbReference>
<dbReference type="InterPro" id="IPR041373">
    <property type="entry name" value="RT_RNaseH"/>
</dbReference>
<evidence type="ECO:0000256" key="11">
    <source>
        <dbReference type="ARBA" id="ARBA00022908"/>
    </source>
</evidence>
<feature type="domain" description="Integrase catalytic" evidence="20">
    <location>
        <begin position="1738"/>
        <end position="1898"/>
    </location>
</feature>
<evidence type="ECO:0000313" key="22">
    <source>
        <dbReference type="Proteomes" id="UP000235145"/>
    </source>
</evidence>
<dbReference type="EMBL" id="NBSK02000003">
    <property type="protein sequence ID" value="KAJ0217613.1"/>
    <property type="molecule type" value="Genomic_DNA"/>
</dbReference>
<feature type="region of interest" description="Disordered" evidence="18">
    <location>
        <begin position="750"/>
        <end position="791"/>
    </location>
</feature>
<dbReference type="FunFam" id="3.30.70.270:FF:000026">
    <property type="entry name" value="Transposon Ty3-G Gag-Pol polyprotein"/>
    <property type="match status" value="3"/>
</dbReference>
<dbReference type="InterPro" id="IPR021109">
    <property type="entry name" value="Peptidase_aspartic_dom_sf"/>
</dbReference>
<feature type="coiled-coil region" evidence="17">
    <location>
        <begin position="718"/>
        <end position="749"/>
    </location>
</feature>
<keyword evidence="12" id="KW-0695">RNA-directed DNA polymerase</keyword>
<evidence type="ECO:0000256" key="6">
    <source>
        <dbReference type="ARBA" id="ARBA00022723"/>
    </source>
</evidence>
<keyword evidence="15" id="KW-0233">DNA recombination</keyword>
<feature type="compositionally biased region" description="Basic and acidic residues" evidence="18">
    <location>
        <begin position="2150"/>
        <end position="2160"/>
    </location>
</feature>
<keyword evidence="9" id="KW-0378">Hydrolase</keyword>
<feature type="region of interest" description="Disordered" evidence="18">
    <location>
        <begin position="3488"/>
        <end position="3530"/>
    </location>
</feature>
<feature type="region of interest" description="Disordered" evidence="18">
    <location>
        <begin position="4841"/>
        <end position="4882"/>
    </location>
</feature>
<dbReference type="Pfam" id="PF24626">
    <property type="entry name" value="SH3_Tf2-1"/>
    <property type="match status" value="6"/>
</dbReference>
<dbReference type="InterPro" id="IPR050951">
    <property type="entry name" value="Retrovirus_Pol_polyprotein"/>
</dbReference>
<dbReference type="FunFam" id="3.30.420.10:FF:000032">
    <property type="entry name" value="Retrovirus-related Pol polyprotein from transposon 297-like Protein"/>
    <property type="match status" value="6"/>
</dbReference>
<dbReference type="Pfam" id="PF17917">
    <property type="entry name" value="RT_RNaseH"/>
    <property type="match status" value="6"/>
</dbReference>
<dbReference type="InterPro" id="IPR036875">
    <property type="entry name" value="Znf_CCHC_sf"/>
</dbReference>
<feature type="domain" description="CCHC-type" evidence="19">
    <location>
        <begin position="2362"/>
        <end position="2378"/>
    </location>
</feature>
<dbReference type="Proteomes" id="UP000235145">
    <property type="component" value="Unassembled WGS sequence"/>
</dbReference>
<dbReference type="InterPro" id="IPR043502">
    <property type="entry name" value="DNA/RNA_pol_sf"/>
</dbReference>
<keyword evidence="22" id="KW-1185">Reference proteome</keyword>
<evidence type="ECO:0000256" key="15">
    <source>
        <dbReference type="ARBA" id="ARBA00023172"/>
    </source>
</evidence>
<dbReference type="InterPro" id="IPR005162">
    <property type="entry name" value="Retrotrans_gag_dom"/>
</dbReference>
<dbReference type="PANTHER" id="PTHR37984">
    <property type="entry name" value="PROTEIN CBG26694"/>
    <property type="match status" value="1"/>
</dbReference>
<dbReference type="SUPFAM" id="SSF57756">
    <property type="entry name" value="Retrovirus zinc finger-like domains"/>
    <property type="match status" value="2"/>
</dbReference>
<evidence type="ECO:0000256" key="16">
    <source>
        <dbReference type="PROSITE-ProRule" id="PRU00047"/>
    </source>
</evidence>
<dbReference type="GO" id="GO:0003964">
    <property type="term" value="F:RNA-directed DNA polymerase activity"/>
    <property type="evidence" value="ECO:0007669"/>
    <property type="project" value="UniProtKB-KW"/>
</dbReference>
<keyword evidence="14" id="KW-0238">DNA-binding</keyword>
<feature type="domain" description="Integrase catalytic" evidence="20">
    <location>
        <begin position="3107"/>
        <end position="3267"/>
    </location>
</feature>
<feature type="coiled-coil region" evidence="17">
    <location>
        <begin position="6075"/>
        <end position="6106"/>
    </location>
</feature>
<keyword evidence="7" id="KW-0064">Aspartyl protease</keyword>
<evidence type="ECO:0000259" key="20">
    <source>
        <dbReference type="PROSITE" id="PS50994"/>
    </source>
</evidence>
<feature type="compositionally biased region" description="Polar residues" evidence="18">
    <location>
        <begin position="970"/>
        <end position="988"/>
    </location>
</feature>
<keyword evidence="5" id="KW-0540">Nuclease</keyword>
<keyword evidence="4" id="KW-0548">Nucleotidyltransferase</keyword>